<comment type="caution">
    <text evidence="1">The sequence shown here is derived from an EMBL/GenBank/DDBJ whole genome shotgun (WGS) entry which is preliminary data.</text>
</comment>
<name>A0ABT2Z099_9RHOB</name>
<gene>
    <name evidence="1" type="ORF">OE647_07420</name>
</gene>
<dbReference type="Proteomes" id="UP001652503">
    <property type="component" value="Unassembled WGS sequence"/>
</dbReference>
<proteinExistence type="predicted"/>
<evidence type="ECO:0008006" key="3">
    <source>
        <dbReference type="Google" id="ProtNLM"/>
    </source>
</evidence>
<dbReference type="EMBL" id="JAOWLA010000005">
    <property type="protein sequence ID" value="MCV2864568.1"/>
    <property type="molecule type" value="Genomic_DNA"/>
</dbReference>
<dbReference type="Gene3D" id="3.30.1360.120">
    <property type="entry name" value="Probable tRNA modification gtpase trme, domain 1"/>
    <property type="match status" value="1"/>
</dbReference>
<organism evidence="1 2">
    <name type="scientific">Albidovulum sediminicola</name>
    <dbReference type="NCBI Taxonomy" id="2984331"/>
    <lineage>
        <taxon>Bacteria</taxon>
        <taxon>Pseudomonadati</taxon>
        <taxon>Pseudomonadota</taxon>
        <taxon>Alphaproteobacteria</taxon>
        <taxon>Rhodobacterales</taxon>
        <taxon>Paracoccaceae</taxon>
        <taxon>Albidovulum</taxon>
    </lineage>
</organism>
<keyword evidence="2" id="KW-1185">Reference proteome</keyword>
<protein>
    <recommendedName>
        <fullName evidence="3">Sarcosine oxidase subunit gamma</fullName>
    </recommendedName>
</protein>
<accession>A0ABT2Z099</accession>
<dbReference type="SUPFAM" id="SSF103025">
    <property type="entry name" value="Folate-binding domain"/>
    <property type="match status" value="1"/>
</dbReference>
<dbReference type="InterPro" id="IPR027266">
    <property type="entry name" value="TrmE/GcvT-like"/>
</dbReference>
<sequence length="188" mass="19555">MADGISAVQDRLIPGRSGPSGATGVRIAEIRPFALIQFAAWHDTLAQTAGEAAMAAGAKVAPGPGRTATGALGVLLRVEPLKWWLVGDAGEVLLPVAGSGAVLDLSRSRTRLHISGPQAARLLNHVLPLDLSAAAFPEGSVASTAFHHVGVTLWRDRDGFTLFLPRSFAASLFEILTASATQYGLEIA</sequence>
<evidence type="ECO:0000313" key="1">
    <source>
        <dbReference type="EMBL" id="MCV2864568.1"/>
    </source>
</evidence>
<evidence type="ECO:0000313" key="2">
    <source>
        <dbReference type="Proteomes" id="UP001652503"/>
    </source>
</evidence>
<dbReference type="RefSeq" id="WP_263721080.1">
    <property type="nucleotide sequence ID" value="NZ_JAOWLA010000005.1"/>
</dbReference>
<reference evidence="1 2" key="1">
    <citation type="submission" date="2022-10" db="EMBL/GenBank/DDBJ databases">
        <title>Defluviimonas sp. nov., isolated from ocean surface water.</title>
        <authorList>
            <person name="He W."/>
            <person name="Wang L."/>
            <person name="Zhang D.-F."/>
        </authorList>
    </citation>
    <scope>NUCLEOTIDE SEQUENCE [LARGE SCALE GENOMIC DNA]</scope>
    <source>
        <strain evidence="1 2">WL0075</strain>
    </source>
</reference>
<dbReference type="Gene3D" id="3.30.70.1520">
    <property type="entry name" value="Heterotetrameric sarcosine oxidase"/>
    <property type="match status" value="1"/>
</dbReference>